<evidence type="ECO:0000313" key="1">
    <source>
        <dbReference type="EMBL" id="GCE92685.1"/>
    </source>
</evidence>
<accession>A0A5M3T2L7</accession>
<reference evidence="1 2" key="1">
    <citation type="journal article" date="2019" name="J Genomics">
        <title>The Draft Genome of a Hydrogen-producing Cyanobacterium, Arthrospira platensis NIES-46.</title>
        <authorList>
            <person name="Suzuki S."/>
            <person name="Yamaguchi H."/>
            <person name="Kawachi M."/>
        </authorList>
    </citation>
    <scope>NUCLEOTIDE SEQUENCE [LARGE SCALE GENOMIC DNA]</scope>
    <source>
        <strain evidence="1 2">NIES-46</strain>
    </source>
</reference>
<protein>
    <submittedName>
        <fullName evidence="1">Cation efflux system protein NrsB</fullName>
    </submittedName>
</protein>
<dbReference type="Proteomes" id="UP000326169">
    <property type="component" value="Unassembled WGS sequence"/>
</dbReference>
<comment type="caution">
    <text evidence="1">The sequence shown here is derived from an EMBL/GenBank/DDBJ whole genome shotgun (WGS) entry which is preliminary data.</text>
</comment>
<organism evidence="1 2">
    <name type="scientific">Limnospira platensis NIES-46</name>
    <dbReference type="NCBI Taxonomy" id="1236695"/>
    <lineage>
        <taxon>Bacteria</taxon>
        <taxon>Bacillati</taxon>
        <taxon>Cyanobacteriota</taxon>
        <taxon>Cyanophyceae</taxon>
        <taxon>Oscillatoriophycideae</taxon>
        <taxon>Oscillatoriales</taxon>
        <taxon>Sirenicapillariaceae</taxon>
        <taxon>Limnospira</taxon>
    </lineage>
</organism>
<evidence type="ECO:0000313" key="2">
    <source>
        <dbReference type="Proteomes" id="UP000326169"/>
    </source>
</evidence>
<gene>
    <name evidence="1" type="ORF">NIES46_07260</name>
</gene>
<dbReference type="EMBL" id="BIMW01000034">
    <property type="protein sequence ID" value="GCE92685.1"/>
    <property type="molecule type" value="Genomic_DNA"/>
</dbReference>
<sequence length="91" mass="9503">MNTTSMIGSMFALGLIFGTPTLTLAHVGHGPGSFKPKAGLTEFPSTQKPIPSSGPVGLPCKCAFDGSSRVLVHSKRLSRCVGETVSLCLVW</sequence>
<proteinExistence type="predicted"/>
<name>A0A5M3T2L7_LIMPL</name>
<keyword evidence="2" id="KW-1185">Reference proteome</keyword>